<dbReference type="InterPro" id="IPR005625">
    <property type="entry name" value="PepSY-ass_TM"/>
</dbReference>
<dbReference type="PANTHER" id="PTHR34219">
    <property type="entry name" value="IRON-REGULATED INNER MEMBRANE PROTEIN-RELATED"/>
    <property type="match status" value="1"/>
</dbReference>
<evidence type="ECO:0000256" key="1">
    <source>
        <dbReference type="SAM" id="MobiDB-lite"/>
    </source>
</evidence>
<evidence type="ECO:0000313" key="4">
    <source>
        <dbReference type="Proteomes" id="UP000549250"/>
    </source>
</evidence>
<reference evidence="3 4" key="1">
    <citation type="submission" date="2020-08" db="EMBL/GenBank/DDBJ databases">
        <title>Genomic Encyclopedia of Type Strains, Phase III (KMG-III): the genomes of soil and plant-associated and newly described type strains.</title>
        <authorList>
            <person name="Whitman W."/>
        </authorList>
    </citation>
    <scope>NUCLEOTIDE SEQUENCE [LARGE SCALE GENOMIC DNA]</scope>
    <source>
        <strain evidence="3 4">CECT 4462</strain>
    </source>
</reference>
<keyword evidence="2" id="KW-0812">Transmembrane</keyword>
<dbReference type="RefSeq" id="WP_183165503.1">
    <property type="nucleotide sequence ID" value="NZ_JACHXI010000003.1"/>
</dbReference>
<organism evidence="3 4">
    <name type="scientific">Azomonas macrocytogenes</name>
    <name type="common">Azotobacter macrocytogenes</name>
    <dbReference type="NCBI Taxonomy" id="69962"/>
    <lineage>
        <taxon>Bacteria</taxon>
        <taxon>Pseudomonadati</taxon>
        <taxon>Pseudomonadota</taxon>
        <taxon>Gammaproteobacteria</taxon>
        <taxon>Pseudomonadales</taxon>
        <taxon>Pseudomonadaceae</taxon>
        <taxon>Azomonas</taxon>
    </lineage>
</organism>
<proteinExistence type="predicted"/>
<feature type="transmembrane region" description="Helical" evidence="2">
    <location>
        <begin position="137"/>
        <end position="164"/>
    </location>
</feature>
<evidence type="ECO:0000256" key="2">
    <source>
        <dbReference type="SAM" id="Phobius"/>
    </source>
</evidence>
<feature type="transmembrane region" description="Helical" evidence="2">
    <location>
        <begin position="12"/>
        <end position="38"/>
    </location>
</feature>
<feature type="transmembrane region" description="Helical" evidence="2">
    <location>
        <begin position="404"/>
        <end position="423"/>
    </location>
</feature>
<keyword evidence="2" id="KW-0472">Membrane</keyword>
<feature type="region of interest" description="Disordered" evidence="1">
    <location>
        <begin position="230"/>
        <end position="257"/>
    </location>
</feature>
<name>A0A839T041_AZOMA</name>
<gene>
    <name evidence="3" type="ORF">FHR87_000891</name>
</gene>
<comment type="caution">
    <text evidence="3">The sequence shown here is derived from an EMBL/GenBank/DDBJ whole genome shotgun (WGS) entry which is preliminary data.</text>
</comment>
<keyword evidence="2" id="KW-1133">Transmembrane helix</keyword>
<dbReference type="EMBL" id="JACHXI010000003">
    <property type="protein sequence ID" value="MBB3102508.1"/>
    <property type="molecule type" value="Genomic_DNA"/>
</dbReference>
<evidence type="ECO:0000313" key="3">
    <source>
        <dbReference type="EMBL" id="MBB3102508.1"/>
    </source>
</evidence>
<dbReference type="Pfam" id="PF03929">
    <property type="entry name" value="PepSY_TM"/>
    <property type="match status" value="1"/>
</dbReference>
<protein>
    <submittedName>
        <fullName evidence="3">Putative iron-regulated membrane protein</fullName>
    </submittedName>
</protein>
<feature type="transmembrane region" description="Helical" evidence="2">
    <location>
        <begin position="494"/>
        <end position="512"/>
    </location>
</feature>
<feature type="transmembrane region" description="Helical" evidence="2">
    <location>
        <begin position="466"/>
        <end position="482"/>
    </location>
</feature>
<dbReference type="AlphaFoldDB" id="A0A839T041"/>
<accession>A0A839T041</accession>
<sequence>MPRVKSFTQSMAWLHSWAGLILGWLLFAIFLTGTLTIFDKEINWWSQPELRDQQVTQQEAARAAWNWLAREHGDAEVWNISLPTERAPVMSVSIGDNRRSGGKVLDPHSEALVPVRESAGGNFLYHFHYTLHMPRTFGIWVVGLAAMAMLTALVTGIVIHKRIFKDFFTFRPVKGRRAWLDGHNACAVLMLPFHLMITYTGLVIFVMIYMPAAVDALYDGNREAMFREARPLAEKGAEPRQGNERRDGGRQGNERGPRMVEQAPAAEMLPLESFIGKAESVFGPGMVASMTISHPGRANAVVSLRPLLGSRIALTKGVEVRFDAVSGKLLQAPLEPRASALTQQVMTGLHFAQFGGYPMRWLYFLCSGVSCAMIATGLVLFAMKQRLRTAEVNRGHTFLRVVDVLNIAVVAGLVLGCIGMLWANRLLPVELAGRAGWEESLFFGIWGVSLLHAGWRQPGAAWREQLGVAALLCLGLPLLGFLTQDAGAMDTTRLSLALVAVLIGLMLAWTAWRVGRPAATNGVPHEPTQHLAGAG</sequence>
<dbReference type="Proteomes" id="UP000549250">
    <property type="component" value="Unassembled WGS sequence"/>
</dbReference>
<feature type="transmembrane region" description="Helical" evidence="2">
    <location>
        <begin position="185"/>
        <end position="210"/>
    </location>
</feature>
<feature type="transmembrane region" description="Helical" evidence="2">
    <location>
        <begin position="361"/>
        <end position="383"/>
    </location>
</feature>
<keyword evidence="4" id="KW-1185">Reference proteome</keyword>
<dbReference type="PANTHER" id="PTHR34219:SF4">
    <property type="entry name" value="PEPSY DOMAIN-CONTAINING PROTEIN"/>
    <property type="match status" value="1"/>
</dbReference>